<keyword evidence="4 7" id="KW-0413">Isomerase</keyword>
<evidence type="ECO:0000256" key="1">
    <source>
        <dbReference type="ARBA" id="ARBA00000971"/>
    </source>
</evidence>
<evidence type="ECO:0000256" key="5">
    <source>
        <dbReference type="SAM" id="MobiDB-lite"/>
    </source>
</evidence>
<dbReference type="Proteomes" id="UP000670776">
    <property type="component" value="Unassembled WGS sequence"/>
</dbReference>
<proteinExistence type="predicted"/>
<name>A0ABS4BTQ0_9FLAO</name>
<keyword evidence="8" id="KW-1185">Reference proteome</keyword>
<gene>
    <name evidence="7" type="ORF">J8H85_08980</name>
</gene>
<dbReference type="InterPro" id="IPR046357">
    <property type="entry name" value="PPIase_dom_sf"/>
</dbReference>
<evidence type="ECO:0000256" key="3">
    <source>
        <dbReference type="ARBA" id="ARBA00023110"/>
    </source>
</evidence>
<organism evidence="7 8">
    <name type="scientific">Mariniflexile gromovii</name>
    <dbReference type="NCBI Taxonomy" id="362523"/>
    <lineage>
        <taxon>Bacteria</taxon>
        <taxon>Pseudomonadati</taxon>
        <taxon>Bacteroidota</taxon>
        <taxon>Flavobacteriia</taxon>
        <taxon>Flavobacteriales</taxon>
        <taxon>Flavobacteriaceae</taxon>
        <taxon>Mariniflexile</taxon>
    </lineage>
</organism>
<accession>A0ABS4BTQ0</accession>
<comment type="catalytic activity">
    <reaction evidence="1 4">
        <text>[protein]-peptidylproline (omega=180) = [protein]-peptidylproline (omega=0)</text>
        <dbReference type="Rhea" id="RHEA:16237"/>
        <dbReference type="Rhea" id="RHEA-COMP:10747"/>
        <dbReference type="Rhea" id="RHEA-COMP:10748"/>
        <dbReference type="ChEBI" id="CHEBI:83833"/>
        <dbReference type="ChEBI" id="CHEBI:83834"/>
        <dbReference type="EC" id="5.2.1.8"/>
    </reaction>
</comment>
<dbReference type="RefSeq" id="WP_209654752.1">
    <property type="nucleotide sequence ID" value="NZ_JAGJCB010000007.1"/>
</dbReference>
<dbReference type="SUPFAM" id="SSF54534">
    <property type="entry name" value="FKBP-like"/>
    <property type="match status" value="1"/>
</dbReference>
<evidence type="ECO:0000313" key="8">
    <source>
        <dbReference type="Proteomes" id="UP000670776"/>
    </source>
</evidence>
<sequence>MNLRKVSLYLICLTIGVLACKKDDEPDPVLIEIRDRTVQQEEDIISLNTYLNTHYYNSEEIESLGTNVSISDIVITKLLENQTAADIPVGHTLLKNGDVLAPKLEKKSVKYADTDYEYYVLRLNQGGGSKSPKFADDIRVNYEGFTLDDAVFDYSVNPTDFDLITEVVLEGWRHVFPEFNTAESFVENGDGTVSFLNKGLGIMFLPSGLAYFSSATTAIPAYSPLIFKFELLQTSENDHDGDGIPSYLEDLNGDGQFNINYEDLSDTTDDDTDGDGNPDFLDTDDDGDGISTINEDINKDGDPTNDDSNGNGIPNYLDKTDIIKKS</sequence>
<comment type="caution">
    <text evidence="7">The sequence shown here is derived from an EMBL/GenBank/DDBJ whole genome shotgun (WGS) entry which is preliminary data.</text>
</comment>
<feature type="region of interest" description="Disordered" evidence="5">
    <location>
        <begin position="258"/>
        <end position="326"/>
    </location>
</feature>
<evidence type="ECO:0000256" key="2">
    <source>
        <dbReference type="ARBA" id="ARBA00013194"/>
    </source>
</evidence>
<dbReference type="Gene3D" id="3.10.50.40">
    <property type="match status" value="1"/>
</dbReference>
<dbReference type="EMBL" id="JAGJCB010000007">
    <property type="protein sequence ID" value="MBP0903962.1"/>
    <property type="molecule type" value="Genomic_DNA"/>
</dbReference>
<feature type="compositionally biased region" description="Acidic residues" evidence="5">
    <location>
        <begin position="263"/>
        <end position="288"/>
    </location>
</feature>
<dbReference type="PROSITE" id="PS51257">
    <property type="entry name" value="PROKAR_LIPOPROTEIN"/>
    <property type="match status" value="1"/>
</dbReference>
<dbReference type="EC" id="5.2.1.8" evidence="2 4"/>
<dbReference type="InterPro" id="IPR028974">
    <property type="entry name" value="TSP_type-3_rpt"/>
</dbReference>
<dbReference type="GO" id="GO:0016853">
    <property type="term" value="F:isomerase activity"/>
    <property type="evidence" value="ECO:0007669"/>
    <property type="project" value="UniProtKB-KW"/>
</dbReference>
<feature type="domain" description="PPIase FKBP-type" evidence="6">
    <location>
        <begin position="135"/>
        <end position="235"/>
    </location>
</feature>
<dbReference type="Gene3D" id="4.10.1080.10">
    <property type="entry name" value="TSP type-3 repeat"/>
    <property type="match status" value="1"/>
</dbReference>
<reference evidence="7 8" key="1">
    <citation type="submission" date="2021-04" db="EMBL/GenBank/DDBJ databases">
        <title>Mariniflexile gromovii gen. nov., sp. nov., a gliding bacterium isolated from the sea urchin Strongylocentrotus intermedius.</title>
        <authorList>
            <person name="Ko S."/>
            <person name="Le V."/>
            <person name="Ahn C.-Y."/>
            <person name="Oh H.-M."/>
        </authorList>
    </citation>
    <scope>NUCLEOTIDE SEQUENCE [LARGE SCALE GENOMIC DNA]</scope>
    <source>
        <strain evidence="7 8">KCTC 12570</strain>
    </source>
</reference>
<dbReference type="PROSITE" id="PS50059">
    <property type="entry name" value="FKBP_PPIASE"/>
    <property type="match status" value="1"/>
</dbReference>
<evidence type="ECO:0000256" key="4">
    <source>
        <dbReference type="PROSITE-ProRule" id="PRU00277"/>
    </source>
</evidence>
<evidence type="ECO:0000259" key="6">
    <source>
        <dbReference type="PROSITE" id="PS50059"/>
    </source>
</evidence>
<protein>
    <recommendedName>
        <fullName evidence="2 4">peptidylprolyl isomerase</fullName>
        <ecNumber evidence="2 4">5.2.1.8</ecNumber>
    </recommendedName>
</protein>
<keyword evidence="3 4" id="KW-0697">Rotamase</keyword>
<evidence type="ECO:0000313" key="7">
    <source>
        <dbReference type="EMBL" id="MBP0903962.1"/>
    </source>
</evidence>
<dbReference type="InterPro" id="IPR001179">
    <property type="entry name" value="PPIase_FKBP_dom"/>
</dbReference>